<feature type="non-terminal residue" evidence="1">
    <location>
        <position position="71"/>
    </location>
</feature>
<sequence>MREAAKLNREADIRYQLAGIRLADAENRYLELTKLAGEGDFDRDFPKIWEELKQLARREEEAYRQRLEDLE</sequence>
<dbReference type="EMBL" id="UINC01091757">
    <property type="protein sequence ID" value="SVC44767.1"/>
    <property type="molecule type" value="Genomic_DNA"/>
</dbReference>
<accession>A0A382MAN2</accession>
<organism evidence="1">
    <name type="scientific">marine metagenome</name>
    <dbReference type="NCBI Taxonomy" id="408172"/>
    <lineage>
        <taxon>unclassified sequences</taxon>
        <taxon>metagenomes</taxon>
        <taxon>ecological metagenomes</taxon>
    </lineage>
</organism>
<gene>
    <name evidence="1" type="ORF">METZ01_LOCUS297621</name>
</gene>
<protein>
    <submittedName>
        <fullName evidence="1">Uncharacterized protein</fullName>
    </submittedName>
</protein>
<name>A0A382MAN2_9ZZZZ</name>
<evidence type="ECO:0000313" key="1">
    <source>
        <dbReference type="EMBL" id="SVC44767.1"/>
    </source>
</evidence>
<proteinExistence type="predicted"/>
<reference evidence="1" key="1">
    <citation type="submission" date="2018-05" db="EMBL/GenBank/DDBJ databases">
        <authorList>
            <person name="Lanie J.A."/>
            <person name="Ng W.-L."/>
            <person name="Kazmierczak K.M."/>
            <person name="Andrzejewski T.M."/>
            <person name="Davidsen T.M."/>
            <person name="Wayne K.J."/>
            <person name="Tettelin H."/>
            <person name="Glass J.I."/>
            <person name="Rusch D."/>
            <person name="Podicherti R."/>
            <person name="Tsui H.-C.T."/>
            <person name="Winkler M.E."/>
        </authorList>
    </citation>
    <scope>NUCLEOTIDE SEQUENCE</scope>
</reference>
<dbReference type="AlphaFoldDB" id="A0A382MAN2"/>